<evidence type="ECO:0000313" key="3">
    <source>
        <dbReference type="Proteomes" id="UP001589748"/>
    </source>
</evidence>
<keyword evidence="3" id="KW-1185">Reference proteome</keyword>
<dbReference type="InterPro" id="IPR051910">
    <property type="entry name" value="ComF/GntX_DNA_util-trans"/>
</dbReference>
<evidence type="ECO:0000313" key="2">
    <source>
        <dbReference type="EMBL" id="MFB9376605.1"/>
    </source>
</evidence>
<sequence>MTWSPRLPAPLRGPLGAAVDLALPSACAGCGAAGGSWCPRCAREVVRAGLVLLDDLFPGVGARAVAPHHGAARRALLAVKVHDRAELRPVLARWLVGGLDDLLGDGPATLVPVPSRRAASRSRGGDLVADLAARAARARRSEGRATVVRRCLQLRRHVRDQTDLGGAARRRNLASAMRARAAPSGPVVLVDDVVTTGATAQEGVRALRAEGADVVGVVSLTAVGPDPAGRAGPGSTDGRRS</sequence>
<dbReference type="SUPFAM" id="SSF53271">
    <property type="entry name" value="PRTase-like"/>
    <property type="match status" value="1"/>
</dbReference>
<feature type="region of interest" description="Disordered" evidence="1">
    <location>
        <begin position="222"/>
        <end position="241"/>
    </location>
</feature>
<organism evidence="2 3">
    <name type="scientific">Kineococcus gynurae</name>
    <dbReference type="NCBI Taxonomy" id="452979"/>
    <lineage>
        <taxon>Bacteria</taxon>
        <taxon>Bacillati</taxon>
        <taxon>Actinomycetota</taxon>
        <taxon>Actinomycetes</taxon>
        <taxon>Kineosporiales</taxon>
        <taxon>Kineosporiaceae</taxon>
        <taxon>Kineococcus</taxon>
    </lineage>
</organism>
<gene>
    <name evidence="2" type="ORF">ACFFVI_06460</name>
</gene>
<dbReference type="EMBL" id="JBHMDM010000004">
    <property type="protein sequence ID" value="MFB9376605.1"/>
    <property type="molecule type" value="Genomic_DNA"/>
</dbReference>
<dbReference type="RefSeq" id="WP_380136068.1">
    <property type="nucleotide sequence ID" value="NZ_JBHLUI010000003.1"/>
</dbReference>
<dbReference type="PANTHER" id="PTHR47505:SF1">
    <property type="entry name" value="DNA UTILIZATION PROTEIN YHGH"/>
    <property type="match status" value="1"/>
</dbReference>
<accession>A0ABV5LR83</accession>
<dbReference type="InterPro" id="IPR029057">
    <property type="entry name" value="PRTase-like"/>
</dbReference>
<comment type="caution">
    <text evidence="2">The sequence shown here is derived from an EMBL/GenBank/DDBJ whole genome shotgun (WGS) entry which is preliminary data.</text>
</comment>
<protein>
    <submittedName>
        <fullName evidence="2">ComF family protein</fullName>
    </submittedName>
</protein>
<reference evidence="2 3" key="1">
    <citation type="submission" date="2024-09" db="EMBL/GenBank/DDBJ databases">
        <authorList>
            <person name="Sun Q."/>
            <person name="Mori K."/>
        </authorList>
    </citation>
    <scope>NUCLEOTIDE SEQUENCE [LARGE SCALE GENOMIC DNA]</scope>
    <source>
        <strain evidence="2 3">TISTR 1856</strain>
    </source>
</reference>
<dbReference type="Proteomes" id="UP001589748">
    <property type="component" value="Unassembled WGS sequence"/>
</dbReference>
<evidence type="ECO:0000256" key="1">
    <source>
        <dbReference type="SAM" id="MobiDB-lite"/>
    </source>
</evidence>
<dbReference type="PANTHER" id="PTHR47505">
    <property type="entry name" value="DNA UTILIZATION PROTEIN YHGH"/>
    <property type="match status" value="1"/>
</dbReference>
<dbReference type="Gene3D" id="3.40.50.2020">
    <property type="match status" value="1"/>
</dbReference>
<name>A0ABV5LR83_9ACTN</name>
<proteinExistence type="predicted"/>